<keyword evidence="1" id="KW-1133">Transmembrane helix</keyword>
<feature type="transmembrane region" description="Helical" evidence="1">
    <location>
        <begin position="39"/>
        <end position="58"/>
    </location>
</feature>
<organism evidence="2 3">
    <name type="scientific">Pyrococcus kukulkanii</name>
    <dbReference type="NCBI Taxonomy" id="1609559"/>
    <lineage>
        <taxon>Archaea</taxon>
        <taxon>Methanobacteriati</taxon>
        <taxon>Methanobacteriota</taxon>
        <taxon>Thermococci</taxon>
        <taxon>Thermococcales</taxon>
        <taxon>Thermococcaceae</taxon>
        <taxon>Pyrococcus</taxon>
    </lineage>
</organism>
<dbReference type="RefSeq" id="WP_372823755.1">
    <property type="nucleotide sequence ID" value="NZ_JARRIC010000002.1"/>
</dbReference>
<keyword evidence="3" id="KW-1185">Reference proteome</keyword>
<feature type="transmembrane region" description="Helical" evidence="1">
    <location>
        <begin position="12"/>
        <end position="33"/>
    </location>
</feature>
<sequence>MALEGAKNGVIAGVLGTVLLGAMISAIGLPASILTKLGYVIYDMGVVGLSFVLLGEAIGGEKSEIMRVGFAIAGVVSLLLLKI</sequence>
<keyword evidence="1" id="KW-0812">Transmembrane</keyword>
<proteinExistence type="predicted"/>
<keyword evidence="1" id="KW-0472">Membrane</keyword>
<evidence type="ECO:0000313" key="2">
    <source>
        <dbReference type="EMBL" id="MFA4804468.1"/>
    </source>
</evidence>
<evidence type="ECO:0000313" key="3">
    <source>
        <dbReference type="Proteomes" id="UP001571980"/>
    </source>
</evidence>
<gene>
    <name evidence="2" type="ORF">P8X34_06930</name>
</gene>
<name>A0ABV4T6A3_9EURY</name>
<feature type="transmembrane region" description="Helical" evidence="1">
    <location>
        <begin position="65"/>
        <end position="81"/>
    </location>
</feature>
<accession>A0ABV4T6A3</accession>
<dbReference type="Proteomes" id="UP001571980">
    <property type="component" value="Unassembled WGS sequence"/>
</dbReference>
<comment type="caution">
    <text evidence="2">The sequence shown here is derived from an EMBL/GenBank/DDBJ whole genome shotgun (WGS) entry which is preliminary data.</text>
</comment>
<reference evidence="2 3" key="1">
    <citation type="submission" date="2023-03" db="EMBL/GenBank/DDBJ databases">
        <title>Speciation in Pyrococcus: adaptation to high temperature as a mechanism.</title>
        <authorList>
            <person name="Gu J."/>
        </authorList>
    </citation>
    <scope>NUCLEOTIDE SEQUENCE [LARGE SCALE GENOMIC DNA]</scope>
    <source>
        <strain evidence="2 3">LMOA34</strain>
    </source>
</reference>
<protein>
    <submittedName>
        <fullName evidence="2">Uncharacterized protein</fullName>
    </submittedName>
</protein>
<evidence type="ECO:0000256" key="1">
    <source>
        <dbReference type="SAM" id="Phobius"/>
    </source>
</evidence>
<dbReference type="EMBL" id="JARRIG010000004">
    <property type="protein sequence ID" value="MFA4804468.1"/>
    <property type="molecule type" value="Genomic_DNA"/>
</dbReference>